<dbReference type="Proteomes" id="UP000515146">
    <property type="component" value="Unplaced"/>
</dbReference>
<keyword evidence="1 4" id="KW-0347">Helicase</keyword>
<protein>
    <recommendedName>
        <fullName evidence="2">ATP-dependent RNA helicase</fullName>
        <ecNumber evidence="2">3.6.4.13</ecNumber>
    </recommendedName>
</protein>
<comment type="domain">
    <text evidence="2">The Q motif is unique to and characteristic of the DEAD box family of RNA helicases and controls ATP binding and hydrolysis.</text>
</comment>
<dbReference type="InterPro" id="IPR025313">
    <property type="entry name" value="SPB4-like_CTE"/>
</dbReference>
<dbReference type="SMART" id="SM01178">
    <property type="entry name" value="DUF4217"/>
    <property type="match status" value="1"/>
</dbReference>
<dbReference type="PROSITE" id="PS51192">
    <property type="entry name" value="HELICASE_ATP_BIND_1"/>
    <property type="match status" value="1"/>
</dbReference>
<dbReference type="InterPro" id="IPR027417">
    <property type="entry name" value="P-loop_NTPase"/>
</dbReference>
<dbReference type="InterPro" id="IPR014014">
    <property type="entry name" value="RNA_helicase_DEAD_Q_motif"/>
</dbReference>
<dbReference type="Pfam" id="PF00271">
    <property type="entry name" value="Helicase_C"/>
    <property type="match status" value="1"/>
</dbReference>
<dbReference type="PANTHER" id="PTHR24031">
    <property type="entry name" value="RNA HELICASE"/>
    <property type="match status" value="1"/>
</dbReference>
<dbReference type="FunCoup" id="A0A6P6YFX8">
    <property type="interactions" value="1851"/>
</dbReference>
<dbReference type="CDD" id="cd17941">
    <property type="entry name" value="DEADc_DDX10"/>
    <property type="match status" value="1"/>
</dbReference>
<sequence length="765" mass="88604">MKIKSKKLNKNYRTKTDDDKDEIELLKTEINQFDWSRFERFEDLPVSMTTKRGLAKNNYITPTDIQRQSIGYALTGNDVLGAAKTGSGKTLAFLIPMLELLYRNKWTAFDGVGALIISPTRELSYQTFEVLKKIGSEHDFSAGLIIGGKDLKFESKRMDRCNIIICTPGRLLQHMDENPLFNCDNLKILILDEADRILDLGFAKTMNAIISNLPKQRQTLLFSATQTKSIKDLARLSLKDPVYVSSHEHEKNATPDSLIQSYIVCPIEDKINMLWSFLRQHTRHKIIVFISTCKQAKFIYELFCQLRPGIPLLALYGTLHQMKRMAIYDKFCESSRIVLFATDIAARGLDFPAVNWVVQLDCPEDTNTYIHRVGRTARFERNGESLLVLAPSEEQSMVEQLKQKKVPLEKIQVNPQKLSSIQRKAEALLAKHVSLKESAQRAFKAYLKSVFMMKDKNVFQYEMLDVERYARSFGLLTAPRVRFIERKMSARLKNQPSVKNIEIEPTNHAIAMSEQNDDGDSDFDDLYQVKTYEFQDQNTDVAHTEIDNLRRKKMLTKAAISKRLLKKNIPLNSKIKFDDECNAIQEGKLRKQTTELTKKLDEMETGIDIELAKQIMKEEDIIDKKLYRDLIREKHLAKKLKMKEMRKRKNSIKSDDDDDDDNDEEEEYLDNEDVYDEDDDEDQIVTQQYIDALPDPDKVFGSKDSKTYDSDNHSENNESSELQVQTTKRKKFRKPKSSKKQKFNISNNSENLEYFEQMAQQLLNV</sequence>
<dbReference type="GO" id="GO:0003723">
    <property type="term" value="F:RNA binding"/>
    <property type="evidence" value="ECO:0007669"/>
    <property type="project" value="UniProtKB-UniRule"/>
</dbReference>
<dbReference type="PROSITE" id="PS00039">
    <property type="entry name" value="DEAD_ATP_HELICASE"/>
    <property type="match status" value="1"/>
</dbReference>
<dbReference type="SMART" id="SM00487">
    <property type="entry name" value="DEXDc"/>
    <property type="match status" value="1"/>
</dbReference>
<gene>
    <name evidence="4" type="primary">LOC113797895</name>
</gene>
<dbReference type="GO" id="GO:0016787">
    <property type="term" value="F:hydrolase activity"/>
    <property type="evidence" value="ECO:0007669"/>
    <property type="project" value="UniProtKB-KW"/>
</dbReference>
<name>A0A6P6YFX8_DERPT</name>
<dbReference type="GO" id="GO:0003724">
    <property type="term" value="F:RNA helicase activity"/>
    <property type="evidence" value="ECO:0007669"/>
    <property type="project" value="UniProtKB-EC"/>
</dbReference>
<evidence type="ECO:0000313" key="4">
    <source>
        <dbReference type="RefSeq" id="XP_027204157.1"/>
    </source>
</evidence>
<dbReference type="InterPro" id="IPR000629">
    <property type="entry name" value="RNA-helicase_DEAD-box_CS"/>
</dbReference>
<keyword evidence="1" id="KW-0378">Hydrolase</keyword>
<proteinExistence type="inferred from homology"/>
<dbReference type="KEGG" id="dpte:113797895"/>
<dbReference type="SUPFAM" id="SSF52540">
    <property type="entry name" value="P-loop containing nucleoside triphosphate hydrolases"/>
    <property type="match status" value="1"/>
</dbReference>
<dbReference type="InterPro" id="IPR001650">
    <property type="entry name" value="Helicase_C-like"/>
</dbReference>
<dbReference type="Pfam" id="PF13959">
    <property type="entry name" value="CTE_SPB4"/>
    <property type="match status" value="1"/>
</dbReference>
<dbReference type="InterPro" id="IPR014001">
    <property type="entry name" value="Helicase_ATP-bd"/>
</dbReference>
<dbReference type="InterPro" id="IPR011545">
    <property type="entry name" value="DEAD/DEAH_box_helicase_dom"/>
</dbReference>
<dbReference type="AlphaFoldDB" id="A0A6P6YFX8"/>
<accession>A0A6P6YFX8</accession>
<keyword evidence="3" id="KW-1185">Reference proteome</keyword>
<keyword evidence="1" id="KW-0067">ATP-binding</keyword>
<comment type="function">
    <text evidence="2">RNA helicase.</text>
</comment>
<organism evidence="3 4">
    <name type="scientific">Dermatophagoides pteronyssinus</name>
    <name type="common">European house dust mite</name>
    <dbReference type="NCBI Taxonomy" id="6956"/>
    <lineage>
        <taxon>Eukaryota</taxon>
        <taxon>Metazoa</taxon>
        <taxon>Ecdysozoa</taxon>
        <taxon>Arthropoda</taxon>
        <taxon>Chelicerata</taxon>
        <taxon>Arachnida</taxon>
        <taxon>Acari</taxon>
        <taxon>Acariformes</taxon>
        <taxon>Sarcoptiformes</taxon>
        <taxon>Astigmata</taxon>
        <taxon>Psoroptidia</taxon>
        <taxon>Analgoidea</taxon>
        <taxon>Pyroglyphidae</taxon>
        <taxon>Dermatophagoidinae</taxon>
        <taxon>Dermatophagoides</taxon>
    </lineage>
</organism>
<comment type="similarity">
    <text evidence="1">Belongs to the DEAD box helicase family.</text>
</comment>
<evidence type="ECO:0000256" key="2">
    <source>
        <dbReference type="RuleBase" id="RU365068"/>
    </source>
</evidence>
<evidence type="ECO:0000256" key="1">
    <source>
        <dbReference type="RuleBase" id="RU000492"/>
    </source>
</evidence>
<comment type="catalytic activity">
    <reaction evidence="2">
        <text>ATP + H2O = ADP + phosphate + H(+)</text>
        <dbReference type="Rhea" id="RHEA:13065"/>
        <dbReference type="ChEBI" id="CHEBI:15377"/>
        <dbReference type="ChEBI" id="CHEBI:15378"/>
        <dbReference type="ChEBI" id="CHEBI:30616"/>
        <dbReference type="ChEBI" id="CHEBI:43474"/>
        <dbReference type="ChEBI" id="CHEBI:456216"/>
        <dbReference type="EC" id="3.6.4.13"/>
    </reaction>
</comment>
<dbReference type="CDD" id="cd18787">
    <property type="entry name" value="SF2_C_DEAD"/>
    <property type="match status" value="1"/>
</dbReference>
<dbReference type="PROSITE" id="PS51194">
    <property type="entry name" value="HELICASE_CTER"/>
    <property type="match status" value="1"/>
</dbReference>
<dbReference type="Gene3D" id="3.40.50.300">
    <property type="entry name" value="P-loop containing nucleotide triphosphate hydrolases"/>
    <property type="match status" value="2"/>
</dbReference>
<dbReference type="Pfam" id="PF00270">
    <property type="entry name" value="DEAD"/>
    <property type="match status" value="1"/>
</dbReference>
<evidence type="ECO:0000313" key="3">
    <source>
        <dbReference type="Proteomes" id="UP000515146"/>
    </source>
</evidence>
<dbReference type="EC" id="3.6.4.13" evidence="2"/>
<dbReference type="GeneID" id="113797895"/>
<dbReference type="GO" id="GO:0005524">
    <property type="term" value="F:ATP binding"/>
    <property type="evidence" value="ECO:0007669"/>
    <property type="project" value="UniProtKB-UniRule"/>
</dbReference>
<dbReference type="InParanoid" id="A0A6P6YFX8"/>
<keyword evidence="2" id="KW-0694">RNA-binding</keyword>
<dbReference type="OMA" id="KFHKFSA"/>
<reference evidence="4" key="1">
    <citation type="submission" date="2025-08" db="UniProtKB">
        <authorList>
            <consortium name="RefSeq"/>
        </authorList>
    </citation>
    <scope>IDENTIFICATION</scope>
    <source>
        <strain evidence="4">Airmid</strain>
    </source>
</reference>
<dbReference type="RefSeq" id="XP_027204157.1">
    <property type="nucleotide sequence ID" value="XM_027348356.1"/>
</dbReference>
<dbReference type="OrthoDB" id="10259640at2759"/>
<keyword evidence="1" id="KW-0547">Nucleotide-binding</keyword>
<dbReference type="PROSITE" id="PS51195">
    <property type="entry name" value="Q_MOTIF"/>
    <property type="match status" value="1"/>
</dbReference>
<dbReference type="SMART" id="SM00490">
    <property type="entry name" value="HELICc"/>
    <property type="match status" value="1"/>
</dbReference>